<dbReference type="OrthoDB" id="8584394at2"/>
<feature type="signal peptide" evidence="1">
    <location>
        <begin position="1"/>
        <end position="25"/>
    </location>
</feature>
<evidence type="ECO:0000313" key="2">
    <source>
        <dbReference type="EMBL" id="OUJ73816.1"/>
    </source>
</evidence>
<dbReference type="PANTHER" id="PTHR31460">
    <property type="match status" value="1"/>
</dbReference>
<gene>
    <name evidence="2" type="ORF">BXP70_12630</name>
</gene>
<name>A0A243WDT4_9BACT</name>
<dbReference type="Gene3D" id="2.120.10.30">
    <property type="entry name" value="TolB, C-terminal domain"/>
    <property type="match status" value="1"/>
</dbReference>
<dbReference type="InterPro" id="IPR011042">
    <property type="entry name" value="6-blade_b-propeller_TolB-like"/>
</dbReference>
<keyword evidence="3" id="KW-1185">Reference proteome</keyword>
<comment type="caution">
    <text evidence="2">The sequence shown here is derived from an EMBL/GenBank/DDBJ whole genome shotgun (WGS) entry which is preliminary data.</text>
</comment>
<dbReference type="SUPFAM" id="SSF63829">
    <property type="entry name" value="Calcium-dependent phosphotriesterase"/>
    <property type="match status" value="1"/>
</dbReference>
<organism evidence="2 3">
    <name type="scientific">Hymenobacter crusticola</name>
    <dbReference type="NCBI Taxonomy" id="1770526"/>
    <lineage>
        <taxon>Bacteria</taxon>
        <taxon>Pseudomonadati</taxon>
        <taxon>Bacteroidota</taxon>
        <taxon>Cytophagia</taxon>
        <taxon>Cytophagales</taxon>
        <taxon>Hymenobacteraceae</taxon>
        <taxon>Hymenobacter</taxon>
    </lineage>
</organism>
<evidence type="ECO:0000256" key="1">
    <source>
        <dbReference type="SAM" id="SignalP"/>
    </source>
</evidence>
<evidence type="ECO:0000313" key="3">
    <source>
        <dbReference type="Proteomes" id="UP000194873"/>
    </source>
</evidence>
<evidence type="ECO:0008006" key="4">
    <source>
        <dbReference type="Google" id="ProtNLM"/>
    </source>
</evidence>
<feature type="chain" id="PRO_5013303728" description="SMP-30/Gluconolactonase/LRE-like region domain-containing protein" evidence="1">
    <location>
        <begin position="26"/>
        <end position="334"/>
    </location>
</feature>
<accession>A0A243WDT4</accession>
<keyword evidence="1" id="KW-0732">Signal</keyword>
<dbReference type="Proteomes" id="UP000194873">
    <property type="component" value="Unassembled WGS sequence"/>
</dbReference>
<dbReference type="AlphaFoldDB" id="A0A243WDT4"/>
<proteinExistence type="predicted"/>
<reference evidence="2 3" key="1">
    <citation type="submission" date="2017-01" db="EMBL/GenBank/DDBJ databases">
        <title>A new Hymenobacter.</title>
        <authorList>
            <person name="Liang Y."/>
            <person name="Feng F."/>
        </authorList>
    </citation>
    <scope>NUCLEOTIDE SEQUENCE [LARGE SCALE GENOMIC DNA]</scope>
    <source>
        <strain evidence="2">MIMBbqt21</strain>
    </source>
</reference>
<dbReference type="InterPro" id="IPR053224">
    <property type="entry name" value="Sensory_adhesion_molecule"/>
</dbReference>
<dbReference type="RefSeq" id="WP_086594424.1">
    <property type="nucleotide sequence ID" value="NZ_MTSE01000005.1"/>
</dbReference>
<dbReference type="EMBL" id="MTSE01000005">
    <property type="protein sequence ID" value="OUJ73816.1"/>
    <property type="molecule type" value="Genomic_DNA"/>
</dbReference>
<protein>
    <recommendedName>
        <fullName evidence="4">SMP-30/Gluconolactonase/LRE-like region domain-containing protein</fullName>
    </recommendedName>
</protein>
<dbReference type="PANTHER" id="PTHR31460:SF3">
    <property type="entry name" value="MESOCENTIN"/>
    <property type="match status" value="1"/>
</dbReference>
<sequence length="334" mass="36037">MPNFFFLQQTKRFALRRFFSLAVLAAGTSSFLSSCSEDGTLPNPFTPDKVTVAQSGIFPEGVQYDELNQRFLVSSRRLGRVGAVEDDGTYTVFGDDSRLISTIGLNIDPVRHRLLAAVSDNGSNTTRTSPATLNKLAALAIFNSNNGNLVNYVNLGALRPDQRHFANDIAVDIEGNAYVTDSFSPIIYKVDQQGNASIFLEDAQLGATTGFGLNGIVFHPDGYLIVAKTTEGVLFKVPINNPKSFTRVTSSQSVVGADGLLLLNPKTLLLVSGSQSTVFRLTSNDSWATTSATGSFATGPTSPTTITRRSISDAYVLYPYQSTAAQFDLVKVKF</sequence>